<evidence type="ECO:0008006" key="3">
    <source>
        <dbReference type="Google" id="ProtNLM"/>
    </source>
</evidence>
<keyword evidence="2" id="KW-1185">Reference proteome</keyword>
<reference evidence="2" key="1">
    <citation type="submission" date="2016-10" db="EMBL/GenBank/DDBJ databases">
        <authorList>
            <person name="Varghese N."/>
            <person name="Submissions S."/>
        </authorList>
    </citation>
    <scope>NUCLEOTIDE SEQUENCE [LARGE SCALE GENOMIC DNA]</scope>
    <source>
        <strain evidence="2">DSM 43163</strain>
    </source>
</reference>
<proteinExistence type="predicted"/>
<evidence type="ECO:0000313" key="2">
    <source>
        <dbReference type="Proteomes" id="UP000236723"/>
    </source>
</evidence>
<dbReference type="AlphaFoldDB" id="A0A1H6CLF7"/>
<sequence length="58" mass="6594">MADAYLVDTGVFLRWFVDQEGFEHAREIQQAFLDGTVLLETVDFARVEVAVSSARRDC</sequence>
<protein>
    <recommendedName>
        <fullName evidence="3">PIN domain-containing protein</fullName>
    </recommendedName>
</protein>
<dbReference type="RefSeq" id="WP_160147064.1">
    <property type="nucleotide sequence ID" value="NZ_FNVO01000010.1"/>
</dbReference>
<gene>
    <name evidence="1" type="ORF">SAMN04489712_110164</name>
</gene>
<name>A0A1H6CLF7_9ACTN</name>
<organism evidence="1 2">
    <name type="scientific">Thermomonospora echinospora</name>
    <dbReference type="NCBI Taxonomy" id="1992"/>
    <lineage>
        <taxon>Bacteria</taxon>
        <taxon>Bacillati</taxon>
        <taxon>Actinomycetota</taxon>
        <taxon>Actinomycetes</taxon>
        <taxon>Streptosporangiales</taxon>
        <taxon>Thermomonosporaceae</taxon>
        <taxon>Thermomonospora</taxon>
    </lineage>
</organism>
<dbReference type="OrthoDB" id="3532790at2"/>
<dbReference type="EMBL" id="FNVO01000010">
    <property type="protein sequence ID" value="SEG73869.1"/>
    <property type="molecule type" value="Genomic_DNA"/>
</dbReference>
<accession>A0A1H6CLF7</accession>
<evidence type="ECO:0000313" key="1">
    <source>
        <dbReference type="EMBL" id="SEG73869.1"/>
    </source>
</evidence>
<dbReference type="Proteomes" id="UP000236723">
    <property type="component" value="Unassembled WGS sequence"/>
</dbReference>